<keyword evidence="4" id="KW-1185">Reference proteome</keyword>
<dbReference type="Pfam" id="PF04149">
    <property type="entry name" value="DUF397"/>
    <property type="match status" value="1"/>
</dbReference>
<proteinExistence type="predicted"/>
<accession>A0A561UMT4</accession>
<organism evidence="3 4">
    <name type="scientific">Kitasatospora viridis</name>
    <dbReference type="NCBI Taxonomy" id="281105"/>
    <lineage>
        <taxon>Bacteria</taxon>
        <taxon>Bacillati</taxon>
        <taxon>Actinomycetota</taxon>
        <taxon>Actinomycetes</taxon>
        <taxon>Kitasatosporales</taxon>
        <taxon>Streptomycetaceae</taxon>
        <taxon>Kitasatospora</taxon>
    </lineage>
</organism>
<dbReference type="RefSeq" id="WP_145906740.1">
    <property type="nucleotide sequence ID" value="NZ_BAAAMZ010000003.1"/>
</dbReference>
<protein>
    <submittedName>
        <fullName evidence="3">Uncharacterized protein DUF397</fullName>
    </submittedName>
</protein>
<evidence type="ECO:0000313" key="4">
    <source>
        <dbReference type="Proteomes" id="UP000317940"/>
    </source>
</evidence>
<feature type="region of interest" description="Disordered" evidence="1">
    <location>
        <begin position="1"/>
        <end position="29"/>
    </location>
</feature>
<evidence type="ECO:0000313" key="3">
    <source>
        <dbReference type="EMBL" id="TWG00676.1"/>
    </source>
</evidence>
<name>A0A561UMT4_9ACTN</name>
<reference evidence="3 4" key="1">
    <citation type="submission" date="2019-06" db="EMBL/GenBank/DDBJ databases">
        <title>Sequencing the genomes of 1000 actinobacteria strains.</title>
        <authorList>
            <person name="Klenk H.-P."/>
        </authorList>
    </citation>
    <scope>NUCLEOTIDE SEQUENCE [LARGE SCALE GENOMIC DNA]</scope>
    <source>
        <strain evidence="3 4">DSM 44826</strain>
    </source>
</reference>
<dbReference type="AlphaFoldDB" id="A0A561UMT4"/>
<dbReference type="OrthoDB" id="3430276at2"/>
<gene>
    <name evidence="3" type="ORF">FHX73_114556</name>
</gene>
<feature type="compositionally biased region" description="Polar residues" evidence="1">
    <location>
        <begin position="20"/>
        <end position="29"/>
    </location>
</feature>
<dbReference type="EMBL" id="VIWT01000001">
    <property type="protein sequence ID" value="TWG00676.1"/>
    <property type="molecule type" value="Genomic_DNA"/>
</dbReference>
<sequence length="78" mass="8483">MHDRTTSHTPRQGADGWHKSSYSGTPQENCVEQGVSYDGLIAVRDSKENGRGAVLRIEPAAWRGFIGAVKGGEFPIEL</sequence>
<comment type="caution">
    <text evidence="3">The sequence shown here is derived from an EMBL/GenBank/DDBJ whole genome shotgun (WGS) entry which is preliminary data.</text>
</comment>
<dbReference type="Proteomes" id="UP000317940">
    <property type="component" value="Unassembled WGS sequence"/>
</dbReference>
<evidence type="ECO:0000259" key="2">
    <source>
        <dbReference type="Pfam" id="PF04149"/>
    </source>
</evidence>
<dbReference type="InterPro" id="IPR007278">
    <property type="entry name" value="DUF397"/>
</dbReference>
<evidence type="ECO:0000256" key="1">
    <source>
        <dbReference type="SAM" id="MobiDB-lite"/>
    </source>
</evidence>
<feature type="domain" description="DUF397" evidence="2">
    <location>
        <begin position="16"/>
        <end position="70"/>
    </location>
</feature>